<comment type="caution">
    <text evidence="2">The sequence shown here is derived from an EMBL/GenBank/DDBJ whole genome shotgun (WGS) entry which is preliminary data.</text>
</comment>
<dbReference type="Pfam" id="PF06172">
    <property type="entry name" value="Cupin_5"/>
    <property type="match status" value="1"/>
</dbReference>
<dbReference type="Gene3D" id="2.60.120.10">
    <property type="entry name" value="Jelly Rolls"/>
    <property type="match status" value="1"/>
</dbReference>
<evidence type="ECO:0000313" key="3">
    <source>
        <dbReference type="Proteomes" id="UP000532194"/>
    </source>
</evidence>
<sequence length="169" mass="17900">MSIALEDMSDYARSVVQRLGLEAHPEGGWYTRDWQSPLAYRADDPASGLHGRPLASLIYFLLPRGDASAWHKVDADEIWLWHGPAPVTLELGGNGEAPAADETARTRVTLGAGITANNVANAANNPDIPVVGHAVVPAGVWQRTVPGSGDALVSCVVSPGFTFDGFTLE</sequence>
<evidence type="ECO:0000259" key="1">
    <source>
        <dbReference type="Pfam" id="PF06172"/>
    </source>
</evidence>
<gene>
    <name evidence="2" type="ORF">G1C95_2305</name>
</gene>
<dbReference type="RefSeq" id="WP_169173123.1">
    <property type="nucleotide sequence ID" value="NZ_JAAIII010000009.1"/>
</dbReference>
<dbReference type="Proteomes" id="UP000532194">
    <property type="component" value="Unassembled WGS sequence"/>
</dbReference>
<accession>A0A7Y0HUF2</accession>
<dbReference type="SUPFAM" id="SSF51182">
    <property type="entry name" value="RmlC-like cupins"/>
    <property type="match status" value="1"/>
</dbReference>
<dbReference type="AlphaFoldDB" id="A0A7Y0HUF2"/>
<dbReference type="PANTHER" id="PTHR33387">
    <property type="entry name" value="RMLC-LIKE JELLY ROLL FOLD PROTEIN"/>
    <property type="match status" value="1"/>
</dbReference>
<name>A0A7Y0HUF2_9BIFI</name>
<keyword evidence="3" id="KW-1185">Reference proteome</keyword>
<dbReference type="CDD" id="cd06121">
    <property type="entry name" value="cupin_YML079wp"/>
    <property type="match status" value="1"/>
</dbReference>
<dbReference type="InterPro" id="IPR039935">
    <property type="entry name" value="YML079W-like"/>
</dbReference>
<protein>
    <recommendedName>
        <fullName evidence="1">DUF985 domain-containing protein</fullName>
    </recommendedName>
</protein>
<dbReference type="PANTHER" id="PTHR33387:SF3">
    <property type="entry name" value="DUF985 DOMAIN-CONTAINING PROTEIN"/>
    <property type="match status" value="1"/>
</dbReference>
<dbReference type="EMBL" id="JAAIII010000009">
    <property type="protein sequence ID" value="NMM95117.1"/>
    <property type="molecule type" value="Genomic_DNA"/>
</dbReference>
<proteinExistence type="predicted"/>
<dbReference type="InterPro" id="IPR014710">
    <property type="entry name" value="RmlC-like_jellyroll"/>
</dbReference>
<reference evidence="2 3" key="1">
    <citation type="submission" date="2020-02" db="EMBL/GenBank/DDBJ databases">
        <title>Characterization of phylogenetic diversity of novel bifidobacterial species isolated in Czech ZOOs.</title>
        <authorList>
            <person name="Lugli G.A."/>
            <person name="Vera N.B."/>
            <person name="Ventura M."/>
        </authorList>
    </citation>
    <scope>NUCLEOTIDE SEQUENCE [LARGE SCALE GENOMIC DNA]</scope>
    <source>
        <strain evidence="2 3">DSM 109957</strain>
    </source>
</reference>
<dbReference type="InterPro" id="IPR009327">
    <property type="entry name" value="Cupin_DUF985"/>
</dbReference>
<organism evidence="2 3">
    <name type="scientific">Bifidobacterium oedipodis</name>
    <dbReference type="NCBI Taxonomy" id="2675322"/>
    <lineage>
        <taxon>Bacteria</taxon>
        <taxon>Bacillati</taxon>
        <taxon>Actinomycetota</taxon>
        <taxon>Actinomycetes</taxon>
        <taxon>Bifidobacteriales</taxon>
        <taxon>Bifidobacteriaceae</taxon>
        <taxon>Bifidobacterium</taxon>
    </lineage>
</organism>
<evidence type="ECO:0000313" key="2">
    <source>
        <dbReference type="EMBL" id="NMM95117.1"/>
    </source>
</evidence>
<dbReference type="InterPro" id="IPR011051">
    <property type="entry name" value="RmlC_Cupin_sf"/>
</dbReference>
<feature type="domain" description="DUF985" evidence="1">
    <location>
        <begin position="14"/>
        <end position="168"/>
    </location>
</feature>